<dbReference type="EMBL" id="SDAQ01000009">
    <property type="protein sequence ID" value="KAI3557127.1"/>
    <property type="molecule type" value="Genomic_DNA"/>
</dbReference>
<protein>
    <submittedName>
        <fullName evidence="2">Uncharacterized protein</fullName>
    </submittedName>
</protein>
<organism evidence="2 3">
    <name type="scientific">Colletotrichum abscissum</name>
    <dbReference type="NCBI Taxonomy" id="1671311"/>
    <lineage>
        <taxon>Eukaryota</taxon>
        <taxon>Fungi</taxon>
        <taxon>Dikarya</taxon>
        <taxon>Ascomycota</taxon>
        <taxon>Pezizomycotina</taxon>
        <taxon>Sordariomycetes</taxon>
        <taxon>Hypocreomycetidae</taxon>
        <taxon>Glomerellales</taxon>
        <taxon>Glomerellaceae</taxon>
        <taxon>Colletotrichum</taxon>
        <taxon>Colletotrichum acutatum species complex</taxon>
    </lineage>
</organism>
<accession>A0A9P9XPT2</accession>
<evidence type="ECO:0000313" key="3">
    <source>
        <dbReference type="Proteomes" id="UP001056436"/>
    </source>
</evidence>
<dbReference type="AlphaFoldDB" id="A0A9P9XPT2"/>
<comment type="caution">
    <text evidence="2">The sequence shown here is derived from an EMBL/GenBank/DDBJ whole genome shotgun (WGS) entry which is preliminary data.</text>
</comment>
<keyword evidence="3" id="KW-1185">Reference proteome</keyword>
<reference evidence="2" key="1">
    <citation type="submission" date="2019-01" db="EMBL/GenBank/DDBJ databases">
        <title>Colletotrichum abscissum LGMF1257.</title>
        <authorList>
            <person name="Baroncelli R."/>
        </authorList>
    </citation>
    <scope>NUCLEOTIDE SEQUENCE</scope>
    <source>
        <strain evidence="2">Ca142</strain>
    </source>
</reference>
<sequence>MKGGTALPDDQKLPGHFVTIKFTKDSRQGSDSGSSTTTKSENSDESLLQASTYGVVHTLHTDAFHSSNGEHESAFFDRPPGSAFAAVSDDSQVFDRERKCSSKWRSSNHENRLELQRVAETIKAVGYVEHERLSQDLHAHAFRRGEEDRQESRNV</sequence>
<feature type="region of interest" description="Disordered" evidence="1">
    <location>
        <begin position="136"/>
        <end position="155"/>
    </location>
</feature>
<feature type="region of interest" description="Disordered" evidence="1">
    <location>
        <begin position="20"/>
        <end position="49"/>
    </location>
</feature>
<proteinExistence type="predicted"/>
<gene>
    <name evidence="2" type="ORF">CABS02_02678</name>
</gene>
<evidence type="ECO:0000313" key="2">
    <source>
        <dbReference type="EMBL" id="KAI3557127.1"/>
    </source>
</evidence>
<evidence type="ECO:0000256" key="1">
    <source>
        <dbReference type="SAM" id="MobiDB-lite"/>
    </source>
</evidence>
<name>A0A9P9XPT2_9PEZI</name>
<feature type="compositionally biased region" description="Low complexity" evidence="1">
    <location>
        <begin position="29"/>
        <end position="40"/>
    </location>
</feature>
<dbReference type="Proteomes" id="UP001056436">
    <property type="component" value="Unassembled WGS sequence"/>
</dbReference>